<name>A0A8I6RMQ2_CIMLE</name>
<dbReference type="GeneID" id="106665692"/>
<dbReference type="RefSeq" id="XP_014247804.1">
    <property type="nucleotide sequence ID" value="XM_014392318.1"/>
</dbReference>
<dbReference type="Proteomes" id="UP000494040">
    <property type="component" value="Unassembled WGS sequence"/>
</dbReference>
<organism evidence="1 2">
    <name type="scientific">Cimex lectularius</name>
    <name type="common">Bed bug</name>
    <name type="synonym">Acanthia lectularia</name>
    <dbReference type="NCBI Taxonomy" id="79782"/>
    <lineage>
        <taxon>Eukaryota</taxon>
        <taxon>Metazoa</taxon>
        <taxon>Ecdysozoa</taxon>
        <taxon>Arthropoda</taxon>
        <taxon>Hexapoda</taxon>
        <taxon>Insecta</taxon>
        <taxon>Pterygota</taxon>
        <taxon>Neoptera</taxon>
        <taxon>Paraneoptera</taxon>
        <taxon>Hemiptera</taxon>
        <taxon>Heteroptera</taxon>
        <taxon>Panheteroptera</taxon>
        <taxon>Cimicomorpha</taxon>
        <taxon>Cimicidae</taxon>
        <taxon>Cimex</taxon>
    </lineage>
</organism>
<protein>
    <submittedName>
        <fullName evidence="1">Uncharacterized protein</fullName>
    </submittedName>
</protein>
<evidence type="ECO:0000313" key="1">
    <source>
        <dbReference type="EnsemblMetazoa" id="XP_014247804.1"/>
    </source>
</evidence>
<reference evidence="1" key="1">
    <citation type="submission" date="2022-01" db="UniProtKB">
        <authorList>
            <consortium name="EnsemblMetazoa"/>
        </authorList>
    </citation>
    <scope>IDENTIFICATION</scope>
</reference>
<dbReference type="AlphaFoldDB" id="A0A8I6RMQ2"/>
<dbReference type="EnsemblMetazoa" id="XM_014392319.1">
    <property type="protein sequence ID" value="XP_014247805.1"/>
    <property type="gene ID" value="LOC106665692"/>
</dbReference>
<sequence>MGKKKLNEDCFGDLNYFSGVLPSHHNEVGCHNVSQQRRRIICEMKNLLQNLECMPKCNEWDTSASTKDTNGPYKFGVFQQRNGKPWDLHRQKSRELIGGQMTMSCACLKKNGLQDDCKMSECRGKDWCLTEPWPSCPPFTKEQKQWVEPNPLEMCPNVREGKVTAGPGWNGPLVKPDGSPGVGGPDGGRMVCYAPETFFVGNNGCCYKLEQISNPCCPQMAGTYSMEPC</sequence>
<dbReference type="OMA" id="RVCHNES"/>
<accession>A0A8I6RMQ2</accession>
<dbReference type="EnsemblMetazoa" id="XM_014392318.1">
    <property type="protein sequence ID" value="XP_014247804.1"/>
    <property type="gene ID" value="LOC106665692"/>
</dbReference>
<dbReference type="KEGG" id="clec:106665692"/>
<dbReference type="RefSeq" id="XP_014247805.1">
    <property type="nucleotide sequence ID" value="XM_014392319.1"/>
</dbReference>
<dbReference type="OrthoDB" id="6607386at2759"/>
<proteinExistence type="predicted"/>
<evidence type="ECO:0000313" key="2">
    <source>
        <dbReference type="Proteomes" id="UP000494040"/>
    </source>
</evidence>
<keyword evidence="2" id="KW-1185">Reference proteome</keyword>